<feature type="compositionally biased region" description="Low complexity" evidence="1">
    <location>
        <begin position="102"/>
        <end position="114"/>
    </location>
</feature>
<feature type="compositionally biased region" description="Basic and acidic residues" evidence="1">
    <location>
        <begin position="56"/>
        <end position="72"/>
    </location>
</feature>
<dbReference type="PANTHER" id="PTHR36919:SF2">
    <property type="entry name" value="BLL6627 PROTEIN"/>
    <property type="match status" value="1"/>
</dbReference>
<feature type="chain" id="PRO_5046289872" evidence="2">
    <location>
        <begin position="20"/>
        <end position="307"/>
    </location>
</feature>
<feature type="signal peptide" evidence="2">
    <location>
        <begin position="1"/>
        <end position="19"/>
    </location>
</feature>
<feature type="compositionally biased region" description="Low complexity" evidence="1">
    <location>
        <begin position="73"/>
        <end position="88"/>
    </location>
</feature>
<keyword evidence="5" id="KW-1185">Reference proteome</keyword>
<proteinExistence type="predicted"/>
<dbReference type="Gene3D" id="2.40.128.520">
    <property type="match status" value="1"/>
</dbReference>
<feature type="domain" description="DUF2147" evidence="3">
    <location>
        <begin position="210"/>
        <end position="305"/>
    </location>
</feature>
<evidence type="ECO:0000256" key="1">
    <source>
        <dbReference type="SAM" id="MobiDB-lite"/>
    </source>
</evidence>
<keyword evidence="2" id="KW-0732">Signal</keyword>
<evidence type="ECO:0000259" key="3">
    <source>
        <dbReference type="Pfam" id="PF09917"/>
    </source>
</evidence>
<dbReference type="Proteomes" id="UP001179614">
    <property type="component" value="Chromosome"/>
</dbReference>
<evidence type="ECO:0000313" key="5">
    <source>
        <dbReference type="Proteomes" id="UP001179614"/>
    </source>
</evidence>
<dbReference type="InterPro" id="IPR019223">
    <property type="entry name" value="DUF2147"/>
</dbReference>
<dbReference type="PIRSF" id="PIRSF037429">
    <property type="entry name" value="UCP037429"/>
    <property type="match status" value="1"/>
</dbReference>
<feature type="region of interest" description="Disordered" evidence="1">
    <location>
        <begin position="33"/>
        <end position="206"/>
    </location>
</feature>
<sequence>MRKLLATAAFLLASTAAQAQYTFEYGGRTIRIDPDRGTVQIPGVYDNTGQGKAKKAKTDAKNDVKNDVKGTPKADPQAPQQAKADPQTPANPAPAPAPVVAPPAAEQAPVQAPVATPPAPPAPSATTANNAPAEEALVPPPQPAPSTAPAVAAVPPAPPPPPAPTVAAAPPAPAAPPPAPAPAAAPVQSAAVAPPAPATAPTRNLNSPLGIWLTEEKEGKVRIEQCGTNLCGYSVDSKSNQNGEQVLINMKPAKDQKDQKWSGRILDPNTGSTYDSTIALKGTDRLRVQGCAFGGMFCGGQTWTRVN</sequence>
<feature type="compositionally biased region" description="Low complexity" evidence="1">
    <location>
        <begin position="184"/>
        <end position="193"/>
    </location>
</feature>
<name>A0ABY7MVW4_9BRAD</name>
<protein>
    <submittedName>
        <fullName evidence="4">DUF2147 domain-containing protein</fullName>
    </submittedName>
</protein>
<gene>
    <name evidence="4" type="ORF">I3J27_19425</name>
</gene>
<feature type="compositionally biased region" description="Pro residues" evidence="1">
    <location>
        <begin position="89"/>
        <end position="101"/>
    </location>
</feature>
<feature type="compositionally biased region" description="Low complexity" evidence="1">
    <location>
        <begin position="124"/>
        <end position="137"/>
    </location>
</feature>
<evidence type="ECO:0000313" key="4">
    <source>
        <dbReference type="EMBL" id="WBL82489.1"/>
    </source>
</evidence>
<evidence type="ECO:0000256" key="2">
    <source>
        <dbReference type="SAM" id="SignalP"/>
    </source>
</evidence>
<accession>A0ABY7MVW4</accession>
<dbReference type="Pfam" id="PF09917">
    <property type="entry name" value="DUF2147"/>
    <property type="match status" value="1"/>
</dbReference>
<dbReference type="EMBL" id="CP089391">
    <property type="protein sequence ID" value="WBL82489.1"/>
    <property type="molecule type" value="Genomic_DNA"/>
</dbReference>
<dbReference type="InterPro" id="IPR017201">
    <property type="entry name" value="UCP037429"/>
</dbReference>
<dbReference type="PANTHER" id="PTHR36919">
    <property type="entry name" value="BLR1215 PROTEIN"/>
    <property type="match status" value="1"/>
</dbReference>
<dbReference type="RefSeq" id="WP_270172554.1">
    <property type="nucleotide sequence ID" value="NZ_CP089391.1"/>
</dbReference>
<organism evidence="4 5">
    <name type="scientific">Bradyrhizobium xenonodulans</name>
    <dbReference type="NCBI Taxonomy" id="2736875"/>
    <lineage>
        <taxon>Bacteria</taxon>
        <taxon>Pseudomonadati</taxon>
        <taxon>Pseudomonadota</taxon>
        <taxon>Alphaproteobacteria</taxon>
        <taxon>Hyphomicrobiales</taxon>
        <taxon>Nitrobacteraceae</taxon>
        <taxon>Bradyrhizobium</taxon>
    </lineage>
</organism>
<reference evidence="4" key="1">
    <citation type="submission" date="2021-12" db="EMBL/GenBank/DDBJ databases">
        <title>Bradyrhizobium xenonodulans sp. nov.</title>
        <authorList>
            <person name="Claassens R."/>
            <person name="Venter S.N."/>
            <person name="Beukes C.W."/>
            <person name="Stepkowski T."/>
            <person name="Steenkamp E.T."/>
        </authorList>
    </citation>
    <scope>NUCLEOTIDE SEQUENCE</scope>
    <source>
        <strain evidence="4">14AB</strain>
    </source>
</reference>
<feature type="compositionally biased region" description="Pro residues" evidence="1">
    <location>
        <begin position="155"/>
        <end position="183"/>
    </location>
</feature>